<evidence type="ECO:0000313" key="1">
    <source>
        <dbReference type="EMBL" id="VDN22171.1"/>
    </source>
</evidence>
<keyword evidence="2" id="KW-1185">Reference proteome</keyword>
<organism evidence="1 2">
    <name type="scientific">Cylicostephanus goldi</name>
    <name type="common">Nematode worm</name>
    <dbReference type="NCBI Taxonomy" id="71465"/>
    <lineage>
        <taxon>Eukaryota</taxon>
        <taxon>Metazoa</taxon>
        <taxon>Ecdysozoa</taxon>
        <taxon>Nematoda</taxon>
        <taxon>Chromadorea</taxon>
        <taxon>Rhabditida</taxon>
        <taxon>Rhabditina</taxon>
        <taxon>Rhabditomorpha</taxon>
        <taxon>Strongyloidea</taxon>
        <taxon>Strongylidae</taxon>
        <taxon>Cylicostephanus</taxon>
    </lineage>
</organism>
<proteinExistence type="predicted"/>
<sequence length="81" mass="9204">MVAPKRAKKEIVIDSLEDGDDNIVVANLPTVESQQTTMVIDERTEATEKKEQIRRRESQIWTVGECLGDLPMQLASTRYEV</sequence>
<dbReference type="AlphaFoldDB" id="A0A3P7MV82"/>
<reference evidence="1 2" key="1">
    <citation type="submission" date="2018-11" db="EMBL/GenBank/DDBJ databases">
        <authorList>
            <consortium name="Pathogen Informatics"/>
        </authorList>
    </citation>
    <scope>NUCLEOTIDE SEQUENCE [LARGE SCALE GENOMIC DNA]</scope>
</reference>
<protein>
    <submittedName>
        <fullName evidence="1">Uncharacterized protein</fullName>
    </submittedName>
</protein>
<evidence type="ECO:0000313" key="2">
    <source>
        <dbReference type="Proteomes" id="UP000271889"/>
    </source>
</evidence>
<accession>A0A3P7MV82</accession>
<dbReference type="Proteomes" id="UP000271889">
    <property type="component" value="Unassembled WGS sequence"/>
</dbReference>
<dbReference type="EMBL" id="UYRV01106265">
    <property type="protein sequence ID" value="VDN22171.1"/>
    <property type="molecule type" value="Genomic_DNA"/>
</dbReference>
<name>A0A3P7MV82_CYLGO</name>
<gene>
    <name evidence="1" type="ORF">CGOC_LOCUS9231</name>
</gene>